<protein>
    <recommendedName>
        <fullName evidence="3">Transmembrane protein</fullName>
    </recommendedName>
</protein>
<sequence>MIFESYLNNSSMISILNNQPQEGILIGDDFTMRNTSWVNSNLINRTVQIRTSLNNGHIYSNLLENSSIISISSKISLSQITISETSPLFSQFLSIKQITQSSKFRCNITNLDAINNDLSSSNIILIFSSLQTNSIQIYLINFSIKHNNSNVLVQIVLIIVLEKFQYILNNVTISRILNVDESIVQISPSQQSFSFLYSIIDITNLQFIENTLIQSTLFDLYHAQLQNLITRLTQICIIFHMLKTFSTLIQVVQQAPQCVLYPYYIKNLLYENNALTNTSNSLMIIRSDTLMMNNFTLNNLNFQELWINHYDIQFNGELNQDSLNDFVFEALQVKNNGGGAGQFLVSNITCINCSFSNILVIDCFILDIITKSDGNINFMNIKVN</sequence>
<dbReference type="InParanoid" id="A0EFN0"/>
<dbReference type="AlphaFoldDB" id="A0EFN0"/>
<dbReference type="Proteomes" id="UP000000600">
    <property type="component" value="Unassembled WGS sequence"/>
</dbReference>
<dbReference type="HOGENOM" id="CLU_720537_0_0_1"/>
<organism evidence="1 2">
    <name type="scientific">Paramecium tetraurelia</name>
    <dbReference type="NCBI Taxonomy" id="5888"/>
    <lineage>
        <taxon>Eukaryota</taxon>
        <taxon>Sar</taxon>
        <taxon>Alveolata</taxon>
        <taxon>Ciliophora</taxon>
        <taxon>Intramacronucleata</taxon>
        <taxon>Oligohymenophorea</taxon>
        <taxon>Peniculida</taxon>
        <taxon>Parameciidae</taxon>
        <taxon>Paramecium</taxon>
    </lineage>
</organism>
<name>A0EFN0_PARTE</name>
<evidence type="ECO:0000313" key="2">
    <source>
        <dbReference type="Proteomes" id="UP000000600"/>
    </source>
</evidence>
<accession>A0EFN0</accession>
<reference evidence="1 2" key="1">
    <citation type="journal article" date="2006" name="Nature">
        <title>Global trends of whole-genome duplications revealed by the ciliate Paramecium tetraurelia.</title>
        <authorList>
            <consortium name="Genoscope"/>
            <person name="Aury J.-M."/>
            <person name="Jaillon O."/>
            <person name="Duret L."/>
            <person name="Noel B."/>
            <person name="Jubin C."/>
            <person name="Porcel B.M."/>
            <person name="Segurens B."/>
            <person name="Daubin V."/>
            <person name="Anthouard V."/>
            <person name="Aiach N."/>
            <person name="Arnaiz O."/>
            <person name="Billaut A."/>
            <person name="Beisson J."/>
            <person name="Blanc I."/>
            <person name="Bouhouche K."/>
            <person name="Camara F."/>
            <person name="Duharcourt S."/>
            <person name="Guigo R."/>
            <person name="Gogendeau D."/>
            <person name="Katinka M."/>
            <person name="Keller A.-M."/>
            <person name="Kissmehl R."/>
            <person name="Klotz C."/>
            <person name="Koll F."/>
            <person name="Le Moue A."/>
            <person name="Lepere C."/>
            <person name="Malinsky S."/>
            <person name="Nowacki M."/>
            <person name="Nowak J.K."/>
            <person name="Plattner H."/>
            <person name="Poulain J."/>
            <person name="Ruiz F."/>
            <person name="Serrano V."/>
            <person name="Zagulski M."/>
            <person name="Dessen P."/>
            <person name="Betermier M."/>
            <person name="Weissenbach J."/>
            <person name="Scarpelli C."/>
            <person name="Schachter V."/>
            <person name="Sperling L."/>
            <person name="Meyer E."/>
            <person name="Cohen J."/>
            <person name="Wincker P."/>
        </authorList>
    </citation>
    <scope>NUCLEOTIDE SEQUENCE [LARGE SCALE GENOMIC DNA]</scope>
    <source>
        <strain evidence="1 2">Stock d4-2</strain>
    </source>
</reference>
<keyword evidence="2" id="KW-1185">Reference proteome</keyword>
<dbReference type="KEGG" id="ptm:GSPATT00026444001"/>
<evidence type="ECO:0008006" key="3">
    <source>
        <dbReference type="Google" id="ProtNLM"/>
    </source>
</evidence>
<dbReference type="GeneID" id="5047279"/>
<dbReference type="EMBL" id="CT868675">
    <property type="protein sequence ID" value="CAK94121.1"/>
    <property type="molecule type" value="Genomic_DNA"/>
</dbReference>
<dbReference type="RefSeq" id="XP_001461494.1">
    <property type="nucleotide sequence ID" value="XM_001461457.1"/>
</dbReference>
<evidence type="ECO:0000313" key="1">
    <source>
        <dbReference type="EMBL" id="CAK94121.1"/>
    </source>
</evidence>
<gene>
    <name evidence="1" type="ORF">GSPATT00026444001</name>
</gene>
<proteinExistence type="predicted"/>